<reference evidence="1 2" key="1">
    <citation type="submission" date="2015-11" db="EMBL/GenBank/DDBJ databases">
        <title>Expanding the genomic diversity of Burkholderia species for the development of highly accurate diagnostics.</title>
        <authorList>
            <person name="Sahl J."/>
            <person name="Keim P."/>
            <person name="Wagner D."/>
        </authorList>
    </citation>
    <scope>NUCLEOTIDE SEQUENCE [LARGE SCALE GENOMIC DNA]</scope>
    <source>
        <strain evidence="1 2">MSMB1808WGS</strain>
    </source>
</reference>
<organism evidence="1 2">
    <name type="scientific">Burkholderia ubonensis</name>
    <dbReference type="NCBI Taxonomy" id="101571"/>
    <lineage>
        <taxon>Bacteria</taxon>
        <taxon>Pseudomonadati</taxon>
        <taxon>Pseudomonadota</taxon>
        <taxon>Betaproteobacteria</taxon>
        <taxon>Burkholderiales</taxon>
        <taxon>Burkholderiaceae</taxon>
        <taxon>Burkholderia</taxon>
        <taxon>Burkholderia cepacia complex</taxon>
    </lineage>
</organism>
<name>A0AAW3MYL5_9BURK</name>
<keyword evidence="2" id="KW-1185">Reference proteome</keyword>
<sequence>MRNLLLSFAEAIQAGAKPRPVQVAPVFGSRYFGGTVRFLAGFAPLVGAVVAPPIRNFERSLTSLIHAGGRAWPLQVSPVLGFMYFAGSFPLPA</sequence>
<evidence type="ECO:0000313" key="2">
    <source>
        <dbReference type="Proteomes" id="UP000056453"/>
    </source>
</evidence>
<proteinExistence type="predicted"/>
<comment type="caution">
    <text evidence="1">The sequence shown here is derived from an EMBL/GenBank/DDBJ whole genome shotgun (WGS) entry which is preliminary data.</text>
</comment>
<dbReference type="EMBL" id="LPBJ01000047">
    <property type="protein sequence ID" value="KVP98085.1"/>
    <property type="molecule type" value="Genomic_DNA"/>
</dbReference>
<protein>
    <submittedName>
        <fullName evidence="1">Uncharacterized protein</fullName>
    </submittedName>
</protein>
<evidence type="ECO:0000313" key="1">
    <source>
        <dbReference type="EMBL" id="KVP98085.1"/>
    </source>
</evidence>
<gene>
    <name evidence="1" type="ORF">WJ96_05810</name>
</gene>
<accession>A0AAW3MYL5</accession>
<dbReference type="Proteomes" id="UP000056453">
    <property type="component" value="Unassembled WGS sequence"/>
</dbReference>
<dbReference type="AlphaFoldDB" id="A0AAW3MYL5"/>